<evidence type="ECO:0000313" key="1">
    <source>
        <dbReference type="EMBL" id="KAF4960306.1"/>
    </source>
</evidence>
<dbReference type="OrthoDB" id="2363873at2759"/>
<protein>
    <recommendedName>
        <fullName evidence="3">1-alkyl-2-acetylglycerophosphocholine esterase</fullName>
    </recommendedName>
</protein>
<reference evidence="1" key="1">
    <citation type="journal article" date="2020" name="BMC Genomics">
        <title>Correction to: Identification and distribution of gene clusters required for synthesis of sphingolipid metabolism inhibitors in diverse species of the filamentous fungus Fusarium.</title>
        <authorList>
            <person name="Kim H.S."/>
            <person name="Lohmar J.M."/>
            <person name="Busman M."/>
            <person name="Brown D.W."/>
            <person name="Naumann T.A."/>
            <person name="Divon H.H."/>
            <person name="Lysoe E."/>
            <person name="Uhlig S."/>
            <person name="Proctor R.H."/>
        </authorList>
    </citation>
    <scope>NUCLEOTIDE SEQUENCE</scope>
    <source>
        <strain evidence="1">NRRL 20472</strain>
    </source>
</reference>
<comment type="caution">
    <text evidence="1">The sequence shown here is derived from an EMBL/GenBank/DDBJ whole genome shotgun (WGS) entry which is preliminary data.</text>
</comment>
<name>A0A8H4TLU9_9HYPO</name>
<dbReference type="EMBL" id="JABEXW010000641">
    <property type="protein sequence ID" value="KAF4960306.1"/>
    <property type="molecule type" value="Genomic_DNA"/>
</dbReference>
<evidence type="ECO:0000313" key="2">
    <source>
        <dbReference type="Proteomes" id="UP000622797"/>
    </source>
</evidence>
<dbReference type="Proteomes" id="UP000622797">
    <property type="component" value="Unassembled WGS sequence"/>
</dbReference>
<sequence length="124" mass="13557">MAEKAVKVCGNIDVKLDTKKIFVYGHSLGGATSAQVAFDDDRVLGGLNFNGTLFGSVKEVGLDKPFFLVGAEAPENPTSYFGGFIDKSWSKDAHYYRRNEAPDIFRPATGPFTEPMTSLQSWSL</sequence>
<gene>
    <name evidence="1" type="ORF">FSARC_10503</name>
</gene>
<organism evidence="1 2">
    <name type="scientific">Fusarium sarcochroum</name>
    <dbReference type="NCBI Taxonomy" id="1208366"/>
    <lineage>
        <taxon>Eukaryota</taxon>
        <taxon>Fungi</taxon>
        <taxon>Dikarya</taxon>
        <taxon>Ascomycota</taxon>
        <taxon>Pezizomycotina</taxon>
        <taxon>Sordariomycetes</taxon>
        <taxon>Hypocreomycetidae</taxon>
        <taxon>Hypocreales</taxon>
        <taxon>Nectriaceae</taxon>
        <taxon>Fusarium</taxon>
        <taxon>Fusarium lateritium species complex</taxon>
    </lineage>
</organism>
<dbReference type="SUPFAM" id="SSF53474">
    <property type="entry name" value="alpha/beta-Hydrolases"/>
    <property type="match status" value="1"/>
</dbReference>
<evidence type="ECO:0008006" key="3">
    <source>
        <dbReference type="Google" id="ProtNLM"/>
    </source>
</evidence>
<dbReference type="AlphaFoldDB" id="A0A8H4TLU9"/>
<accession>A0A8H4TLU9</accession>
<reference evidence="1" key="2">
    <citation type="submission" date="2020-05" db="EMBL/GenBank/DDBJ databases">
        <authorList>
            <person name="Kim H.-S."/>
            <person name="Proctor R.H."/>
            <person name="Brown D.W."/>
        </authorList>
    </citation>
    <scope>NUCLEOTIDE SEQUENCE</scope>
    <source>
        <strain evidence="1">NRRL 20472</strain>
    </source>
</reference>
<dbReference type="Gene3D" id="3.40.50.1820">
    <property type="entry name" value="alpha/beta hydrolase"/>
    <property type="match status" value="1"/>
</dbReference>
<dbReference type="InterPro" id="IPR029058">
    <property type="entry name" value="AB_hydrolase_fold"/>
</dbReference>
<keyword evidence="2" id="KW-1185">Reference proteome</keyword>
<proteinExistence type="predicted"/>